<keyword evidence="3" id="KW-1185">Reference proteome</keyword>
<dbReference type="AlphaFoldDB" id="A0A6P8Z410"/>
<proteinExistence type="predicted"/>
<feature type="compositionally biased region" description="Low complexity" evidence="2">
    <location>
        <begin position="119"/>
        <end position="130"/>
    </location>
</feature>
<dbReference type="GO" id="GO:0007099">
    <property type="term" value="P:centriole replication"/>
    <property type="evidence" value="ECO:0007669"/>
    <property type="project" value="InterPro"/>
</dbReference>
<feature type="region of interest" description="Disordered" evidence="2">
    <location>
        <begin position="670"/>
        <end position="707"/>
    </location>
</feature>
<feature type="compositionally biased region" description="Polar residues" evidence="2">
    <location>
        <begin position="131"/>
        <end position="140"/>
    </location>
</feature>
<dbReference type="GO" id="GO:0051299">
    <property type="term" value="P:centrosome separation"/>
    <property type="evidence" value="ECO:0007669"/>
    <property type="project" value="TreeGrafter"/>
</dbReference>
<feature type="compositionally biased region" description="Basic and acidic residues" evidence="2">
    <location>
        <begin position="854"/>
        <end position="866"/>
    </location>
</feature>
<feature type="compositionally biased region" description="Low complexity" evidence="2">
    <location>
        <begin position="70"/>
        <end position="80"/>
    </location>
</feature>
<gene>
    <name evidence="4" type="primary">LOC117647240</name>
</gene>
<dbReference type="InterPro" id="IPR038923">
    <property type="entry name" value="Centrobin"/>
</dbReference>
<dbReference type="FunCoup" id="A0A6P8Z410">
    <property type="interactions" value="13"/>
</dbReference>
<feature type="compositionally biased region" description="Polar residues" evidence="2">
    <location>
        <begin position="838"/>
        <end position="852"/>
    </location>
</feature>
<sequence length="967" mass="108958">MSDSDDTDILLLIPPDFFLVDSSDADSVSHGDNLAGRTVVNDLISHVNELEDRIAQIEKKDTSFSKLNDSTSSVYSSPSSNLMRREMNPSSRHLGSDSSLNSSPSRRVTRHNSLPPTPSSSYRSLAPSSRTWGRNYSSPSKVVPKTYRNFSDDGWENLGREKPKGNELLSEVDTFLDGLKRDSAASRANKDNDLVAGALPPSPQKRDSANGVARLQLDEVDRLLKEVEAEQKNIEARLGTHDAPEVRRIVHKPGETIGSIPDLGFGVREHWKDVDRFLEKERSQKPVDRFLEKERYQPPIEEPIATTRKQYQLGENVGSIPDLGFGVREAWASPSKQSKPAESLGEPIVEQIVSPQTATMLQSENSPLPRQSPKVFASRRKLDLDSHAKPKAQIDDVPSHEHHQVMSHDSFPSSADQAAVRNRRSALPPTGSVSQEEIVPSKPLPSLAELWSDGERPAAKSTADTKLLQKYEEERCRRQHCEQLVQALQTKLLESQQKLAVAVQVDSDKDAAIAKLQGAWNSLADHWRSVEDQRHGLSKQLQDHKLRSESQLKQMQEKMERYETELSKALDLAHGYKEQSDNAERVHSSQMEQLATKAHELERRLAAATLACSEAEEREELLRAQINEDHEKLTKLQAAMDAATKSLTSHEANIAVLAEEKSTLQTRLKEEKARLDTQQQNRDKIRAELDESKKRERNLQSELKKNSEQLESIKTELHDFYQKQLERVVRDKLKEFQGQLDTAESALQRELESRERSVAQLAARQLQHVTEKHKLEVSLLEQKHSEELRLMQLQLTKASRQIQELETRLAAHEKRSSTIAERLHGVMENQWREALNIISSPNDSNGRSNGSSVKPEKPGVRNDKGNDTAWMLVQQQQKSQSQCSSRSSVDEAPFSRDGQITHRNATPTQQIPSQTEENDELRKYIKMLLERAPGNPVYSPLDEEKPQSGAKASGSANSNLQLKPPWK</sequence>
<dbReference type="InParanoid" id="A0A6P8Z410"/>
<dbReference type="GO" id="GO:0005814">
    <property type="term" value="C:centriole"/>
    <property type="evidence" value="ECO:0007669"/>
    <property type="project" value="TreeGrafter"/>
</dbReference>
<evidence type="ECO:0000313" key="4">
    <source>
        <dbReference type="RefSeq" id="XP_034244810.1"/>
    </source>
</evidence>
<feature type="compositionally biased region" description="Low complexity" evidence="2">
    <location>
        <begin position="948"/>
        <end position="959"/>
    </location>
</feature>
<evidence type="ECO:0000313" key="3">
    <source>
        <dbReference type="Proteomes" id="UP000515158"/>
    </source>
</evidence>
<dbReference type="PANTHER" id="PTHR34439:SF1">
    <property type="entry name" value="CENTROBIN"/>
    <property type="match status" value="1"/>
</dbReference>
<feature type="region of interest" description="Disordered" evidence="2">
    <location>
        <begin position="66"/>
        <end position="149"/>
    </location>
</feature>
<feature type="compositionally biased region" description="Polar residues" evidence="2">
    <location>
        <begin position="901"/>
        <end position="915"/>
    </location>
</feature>
<feature type="region of interest" description="Disordered" evidence="2">
    <location>
        <begin position="187"/>
        <end position="211"/>
    </location>
</feature>
<dbReference type="Proteomes" id="UP000515158">
    <property type="component" value="Unplaced"/>
</dbReference>
<feature type="region of interest" description="Disordered" evidence="2">
    <location>
        <begin position="400"/>
        <end position="439"/>
    </location>
</feature>
<feature type="coiled-coil region" evidence="1">
    <location>
        <begin position="788"/>
        <end position="822"/>
    </location>
</feature>
<dbReference type="RefSeq" id="XP_034244810.1">
    <property type="nucleotide sequence ID" value="XM_034388919.1"/>
</dbReference>
<dbReference type="GO" id="GO:1902017">
    <property type="term" value="P:regulation of cilium assembly"/>
    <property type="evidence" value="ECO:0007669"/>
    <property type="project" value="InterPro"/>
</dbReference>
<accession>A0A6P8Z410</accession>
<feature type="region of interest" description="Disordered" evidence="2">
    <location>
        <begin position="838"/>
        <end position="967"/>
    </location>
</feature>
<dbReference type="GO" id="GO:0005813">
    <property type="term" value="C:centrosome"/>
    <property type="evidence" value="ECO:0007669"/>
    <property type="project" value="TreeGrafter"/>
</dbReference>
<evidence type="ECO:0000256" key="1">
    <source>
        <dbReference type="SAM" id="Coils"/>
    </source>
</evidence>
<keyword evidence="1" id="KW-0175">Coiled coil</keyword>
<feature type="compositionally biased region" description="Low complexity" evidence="2">
    <location>
        <begin position="874"/>
        <end position="887"/>
    </location>
</feature>
<dbReference type="GO" id="GO:1902410">
    <property type="term" value="P:mitotic cytokinetic process"/>
    <property type="evidence" value="ECO:0007669"/>
    <property type="project" value="TreeGrafter"/>
</dbReference>
<evidence type="ECO:0000256" key="2">
    <source>
        <dbReference type="SAM" id="MobiDB-lite"/>
    </source>
</evidence>
<name>A0A6P8Z410_THRPL</name>
<reference evidence="4" key="1">
    <citation type="submission" date="2025-08" db="UniProtKB">
        <authorList>
            <consortium name="RefSeq"/>
        </authorList>
    </citation>
    <scope>IDENTIFICATION</scope>
    <source>
        <tissue evidence="4">Total insect</tissue>
    </source>
</reference>
<dbReference type="PANTHER" id="PTHR34439">
    <property type="entry name" value="CENTROBIN"/>
    <property type="match status" value="1"/>
</dbReference>
<dbReference type="CTD" id="38258"/>
<protein>
    <submittedName>
        <fullName evidence="4">Uncharacterized protein LOC117647240 isoform X1</fullName>
    </submittedName>
</protein>
<dbReference type="KEGG" id="tpal:117647240"/>
<organism evidence="4">
    <name type="scientific">Thrips palmi</name>
    <name type="common">Melon thrips</name>
    <dbReference type="NCBI Taxonomy" id="161013"/>
    <lineage>
        <taxon>Eukaryota</taxon>
        <taxon>Metazoa</taxon>
        <taxon>Ecdysozoa</taxon>
        <taxon>Arthropoda</taxon>
        <taxon>Hexapoda</taxon>
        <taxon>Insecta</taxon>
        <taxon>Pterygota</taxon>
        <taxon>Neoptera</taxon>
        <taxon>Paraneoptera</taxon>
        <taxon>Thysanoptera</taxon>
        <taxon>Terebrantia</taxon>
        <taxon>Thripoidea</taxon>
        <taxon>Thripidae</taxon>
        <taxon>Thrips</taxon>
    </lineage>
</organism>
<feature type="compositionally biased region" description="Low complexity" evidence="2">
    <location>
        <begin position="90"/>
        <end position="106"/>
    </location>
</feature>
<dbReference type="OrthoDB" id="8190486at2759"/>
<dbReference type="GeneID" id="117647240"/>